<evidence type="ECO:0000313" key="2">
    <source>
        <dbReference type="Proteomes" id="UP001228113"/>
    </source>
</evidence>
<sequence>MSHPYTHFIEEFVRLQEEAKAMPLGDLPPEPAPRLMDNAPRVLFFAPHPDDECIAGALALRLRRELNYRVCVVAVTQGSRVDRQEARLQEMYGACHFLGFELITTRPNGLASINLKTKSSNPDGWAASVETIAQIISYHRPSVIIFPHDQDHHATHTGTHHLVVDALKTLGPAFACRVVEWEYWHPMETPNLMVESAPSEVADLVAAISFHKGEVTRNPYHLTLPSWMSDNVRRGAEIVGGTGSASPTFPFAALYRVRNWVRGGFETVIKAGRIVASDGDLASIFKA</sequence>
<dbReference type="PANTHER" id="PTHR12993">
    <property type="entry name" value="N-ACETYLGLUCOSAMINYL-PHOSPHATIDYLINOSITOL DE-N-ACETYLASE-RELATED"/>
    <property type="match status" value="1"/>
</dbReference>
<proteinExistence type="predicted"/>
<evidence type="ECO:0008006" key="3">
    <source>
        <dbReference type="Google" id="ProtNLM"/>
    </source>
</evidence>
<dbReference type="EMBL" id="AP027081">
    <property type="protein sequence ID" value="BDU76131.1"/>
    <property type="molecule type" value="Genomic_DNA"/>
</dbReference>
<dbReference type="KEGG" id="msea:METESE_10890"/>
<protein>
    <recommendedName>
        <fullName evidence="3">PIG-L family deacetylase</fullName>
    </recommendedName>
</protein>
<dbReference type="GO" id="GO:0016811">
    <property type="term" value="F:hydrolase activity, acting on carbon-nitrogen (but not peptide) bonds, in linear amides"/>
    <property type="evidence" value="ECO:0007669"/>
    <property type="project" value="TreeGrafter"/>
</dbReference>
<dbReference type="SUPFAM" id="SSF102588">
    <property type="entry name" value="LmbE-like"/>
    <property type="match status" value="1"/>
</dbReference>
<dbReference type="InterPro" id="IPR024078">
    <property type="entry name" value="LmbE-like_dom_sf"/>
</dbReference>
<dbReference type="Proteomes" id="UP001228113">
    <property type="component" value="Chromosome"/>
</dbReference>
<dbReference type="PANTHER" id="PTHR12993:SF11">
    <property type="entry name" value="N-ACETYLGLUCOSAMINYL-PHOSPHATIDYLINOSITOL DE-N-ACETYLASE"/>
    <property type="match status" value="1"/>
</dbReference>
<dbReference type="Gene3D" id="3.40.50.10320">
    <property type="entry name" value="LmbE-like"/>
    <property type="match status" value="1"/>
</dbReference>
<name>A0AA48KBR4_9BACT</name>
<keyword evidence="2" id="KW-1185">Reference proteome</keyword>
<organism evidence="1 2">
    <name type="scientific">Mesoterricola sediminis</name>
    <dbReference type="NCBI Taxonomy" id="2927980"/>
    <lineage>
        <taxon>Bacteria</taxon>
        <taxon>Pseudomonadati</taxon>
        <taxon>Acidobacteriota</taxon>
        <taxon>Holophagae</taxon>
        <taxon>Holophagales</taxon>
        <taxon>Holophagaceae</taxon>
        <taxon>Mesoterricola</taxon>
    </lineage>
</organism>
<dbReference type="InterPro" id="IPR003737">
    <property type="entry name" value="GlcNAc_PI_deacetylase-related"/>
</dbReference>
<dbReference type="AlphaFoldDB" id="A0AA48KBR4"/>
<dbReference type="RefSeq" id="WP_243334662.1">
    <property type="nucleotide sequence ID" value="NZ_AP027081.1"/>
</dbReference>
<gene>
    <name evidence="1" type="ORF">METESE_10890</name>
</gene>
<reference evidence="1" key="1">
    <citation type="journal article" date="2023" name="Int. J. Syst. Evol. Microbiol.">
        <title>Mesoterricola silvestris gen. nov., sp. nov., Mesoterricola sediminis sp. nov., Geothrix oryzae sp. nov., Geothrix edaphica sp. nov., Geothrix rubra sp. nov., and Geothrix limicola sp. nov., six novel members of Acidobacteriota isolated from soils.</title>
        <authorList>
            <person name="Itoh H."/>
            <person name="Sugisawa Y."/>
            <person name="Mise K."/>
            <person name="Xu Z."/>
            <person name="Kuniyasu M."/>
            <person name="Ushijima N."/>
            <person name="Kawano K."/>
            <person name="Kobayashi E."/>
            <person name="Shiratori Y."/>
            <person name="Masuda Y."/>
            <person name="Senoo K."/>
        </authorList>
    </citation>
    <scope>NUCLEOTIDE SEQUENCE</scope>
    <source>
        <strain evidence="1">W786</strain>
    </source>
</reference>
<accession>A0AA48KBR4</accession>
<dbReference type="Pfam" id="PF02585">
    <property type="entry name" value="PIG-L"/>
    <property type="match status" value="1"/>
</dbReference>
<evidence type="ECO:0000313" key="1">
    <source>
        <dbReference type="EMBL" id="BDU76131.1"/>
    </source>
</evidence>